<keyword evidence="1" id="KW-0732">Signal</keyword>
<dbReference type="AlphaFoldDB" id="A0A7W6KMA7"/>
<sequence length="73" mass="7534">MKKSCVACATLALLSAAICARAEDNEELAKQLSNPVANLISVPLQFNYDGSIGSAGGRSGYPQHTAGCPLLPE</sequence>
<keyword evidence="3" id="KW-1185">Reference proteome</keyword>
<organism evidence="2 3">
    <name type="scientific">Martelella radicis</name>
    <dbReference type="NCBI Taxonomy" id="1397476"/>
    <lineage>
        <taxon>Bacteria</taxon>
        <taxon>Pseudomonadati</taxon>
        <taxon>Pseudomonadota</taxon>
        <taxon>Alphaproteobacteria</taxon>
        <taxon>Hyphomicrobiales</taxon>
        <taxon>Aurantimonadaceae</taxon>
        <taxon>Martelella</taxon>
    </lineage>
</organism>
<protein>
    <submittedName>
        <fullName evidence="2">Uncharacterized protein</fullName>
    </submittedName>
</protein>
<accession>A0A7W6KMA7</accession>
<comment type="caution">
    <text evidence="2">The sequence shown here is derived from an EMBL/GenBank/DDBJ whole genome shotgun (WGS) entry which is preliminary data.</text>
</comment>
<name>A0A7W6KMA7_9HYPH</name>
<reference evidence="2 3" key="1">
    <citation type="submission" date="2020-08" db="EMBL/GenBank/DDBJ databases">
        <title>Genomic Encyclopedia of Type Strains, Phase IV (KMG-IV): sequencing the most valuable type-strain genomes for metagenomic binning, comparative biology and taxonomic classification.</title>
        <authorList>
            <person name="Goeker M."/>
        </authorList>
    </citation>
    <scope>NUCLEOTIDE SEQUENCE [LARGE SCALE GENOMIC DNA]</scope>
    <source>
        <strain evidence="2 3">DSM 28101</strain>
    </source>
</reference>
<evidence type="ECO:0000256" key="1">
    <source>
        <dbReference type="SAM" id="SignalP"/>
    </source>
</evidence>
<feature type="signal peptide" evidence="1">
    <location>
        <begin position="1"/>
        <end position="22"/>
    </location>
</feature>
<evidence type="ECO:0000313" key="3">
    <source>
        <dbReference type="Proteomes" id="UP000530571"/>
    </source>
</evidence>
<proteinExistence type="predicted"/>
<dbReference type="Proteomes" id="UP000530571">
    <property type="component" value="Unassembled WGS sequence"/>
</dbReference>
<dbReference type="EMBL" id="JACIDZ010000007">
    <property type="protein sequence ID" value="MBB4122435.1"/>
    <property type="molecule type" value="Genomic_DNA"/>
</dbReference>
<gene>
    <name evidence="2" type="ORF">GGR30_002367</name>
</gene>
<evidence type="ECO:0000313" key="2">
    <source>
        <dbReference type="EMBL" id="MBB4122435.1"/>
    </source>
</evidence>
<feature type="chain" id="PRO_5031266112" evidence="1">
    <location>
        <begin position="23"/>
        <end position="73"/>
    </location>
</feature>